<dbReference type="PANTHER" id="PTHR38731:SF3">
    <property type="entry name" value="BLL6125 PROTEIN"/>
    <property type="match status" value="1"/>
</dbReference>
<dbReference type="OrthoDB" id="9813091at2"/>
<evidence type="ECO:0000256" key="1">
    <source>
        <dbReference type="SAM" id="SignalP"/>
    </source>
</evidence>
<dbReference type="Pfam" id="PF01476">
    <property type="entry name" value="LysM"/>
    <property type="match status" value="1"/>
</dbReference>
<evidence type="ECO:0000313" key="4">
    <source>
        <dbReference type="EMBL" id="RZT94005.1"/>
    </source>
</evidence>
<feature type="chain" id="PRO_5020533193" evidence="1">
    <location>
        <begin position="28"/>
        <end position="372"/>
    </location>
</feature>
<dbReference type="InterPro" id="IPR018392">
    <property type="entry name" value="LysM"/>
</dbReference>
<dbReference type="PANTHER" id="PTHR38731">
    <property type="entry name" value="LIPL45-RELATED LIPOPROTEIN-RELATED"/>
    <property type="match status" value="1"/>
</dbReference>
<feature type="domain" description="LysM" evidence="2">
    <location>
        <begin position="39"/>
        <end position="85"/>
    </location>
</feature>
<dbReference type="Proteomes" id="UP000293398">
    <property type="component" value="Unassembled WGS sequence"/>
</dbReference>
<dbReference type="AlphaFoldDB" id="A0A4Q7VBH9"/>
<name>A0A4Q7VBH9_9BURK</name>
<proteinExistence type="predicted"/>
<evidence type="ECO:0000259" key="2">
    <source>
        <dbReference type="Pfam" id="PF01476"/>
    </source>
</evidence>
<feature type="signal peptide" evidence="1">
    <location>
        <begin position="1"/>
        <end position="27"/>
    </location>
</feature>
<keyword evidence="5" id="KW-1185">Reference proteome</keyword>
<protein>
    <submittedName>
        <fullName evidence="4">FecR family protein</fullName>
    </submittedName>
</protein>
<evidence type="ECO:0000313" key="5">
    <source>
        <dbReference type="Proteomes" id="UP000293398"/>
    </source>
</evidence>
<dbReference type="RefSeq" id="WP_130304130.1">
    <property type="nucleotide sequence ID" value="NZ_SHKO01000002.1"/>
</dbReference>
<sequence>MIVSRAILIYLLTFLMTGTLVSGPALAQATGARGDYFTYRFVPGDILLTLSQRFTQNQENWKTIRQINGIADQYKIPVGFELKIPFSLIDEVPASATISHLRGQAFINGSPIAQTGGQVSEGSVITTGANSNVTLTLPDNSKVLVPVNSTVTAKRLQRFSGTGYIDAIFTIDRGEVQSHVNPGGEGVGRFEIRTPVSVTGVRGTILRAGTRQDQNQGAYSTIIKGQADFSPADGVLLTRLGSNQGAVTDGAGKPSGTHALLAPPVLHPMEAQSQNRQLRFDPVPGAVAYELVLAEDSEGYDVLWSQRITGTSATLPAVRNGTVYVLVRSVDQQMLAGSHAMLQIEQTMNTINDGQGSPVGVGNGSFLLQSAF</sequence>
<dbReference type="Gene3D" id="3.10.350.10">
    <property type="entry name" value="LysM domain"/>
    <property type="match status" value="1"/>
</dbReference>
<gene>
    <name evidence="4" type="ORF">EV681_2421</name>
</gene>
<dbReference type="EMBL" id="SHKO01000002">
    <property type="protein sequence ID" value="RZT94005.1"/>
    <property type="molecule type" value="Genomic_DNA"/>
</dbReference>
<evidence type="ECO:0000259" key="3">
    <source>
        <dbReference type="Pfam" id="PF04773"/>
    </source>
</evidence>
<reference evidence="4 5" key="1">
    <citation type="submission" date="2019-02" db="EMBL/GenBank/DDBJ databases">
        <title>Genomic Encyclopedia of Type Strains, Phase IV (KMG-IV): sequencing the most valuable type-strain genomes for metagenomic binning, comparative biology and taxonomic classification.</title>
        <authorList>
            <person name="Goeker M."/>
        </authorList>
    </citation>
    <scope>NUCLEOTIDE SEQUENCE [LARGE SCALE GENOMIC DNA]</scope>
    <source>
        <strain evidence="4 5">DSM 23814</strain>
    </source>
</reference>
<comment type="caution">
    <text evidence="4">The sequence shown here is derived from an EMBL/GenBank/DDBJ whole genome shotgun (WGS) entry which is preliminary data.</text>
</comment>
<dbReference type="Pfam" id="PF04773">
    <property type="entry name" value="FecR"/>
    <property type="match status" value="1"/>
</dbReference>
<keyword evidence="1" id="KW-0732">Signal</keyword>
<accession>A0A4Q7VBH9</accession>
<feature type="domain" description="FecR protein" evidence="3">
    <location>
        <begin position="124"/>
        <end position="214"/>
    </location>
</feature>
<dbReference type="InterPro" id="IPR036779">
    <property type="entry name" value="LysM_dom_sf"/>
</dbReference>
<dbReference type="Gene3D" id="2.60.120.1440">
    <property type="match status" value="1"/>
</dbReference>
<organism evidence="4 5">
    <name type="scientific">Advenella incenata</name>
    <dbReference type="NCBI Taxonomy" id="267800"/>
    <lineage>
        <taxon>Bacteria</taxon>
        <taxon>Pseudomonadati</taxon>
        <taxon>Pseudomonadota</taxon>
        <taxon>Betaproteobacteria</taxon>
        <taxon>Burkholderiales</taxon>
        <taxon>Alcaligenaceae</taxon>
    </lineage>
</organism>
<dbReference type="InterPro" id="IPR006860">
    <property type="entry name" value="FecR"/>
</dbReference>